<dbReference type="REBASE" id="378421">
    <property type="entry name" value="M.Mfa6405ORF7810P"/>
</dbReference>
<dbReference type="SUPFAM" id="SSF53335">
    <property type="entry name" value="S-adenosyl-L-methionine-dependent methyltransferases"/>
    <property type="match status" value="1"/>
</dbReference>
<dbReference type="GO" id="GO:0009307">
    <property type="term" value="P:DNA restriction-modification system"/>
    <property type="evidence" value="ECO:0007669"/>
    <property type="project" value="UniProtKB-KW"/>
</dbReference>
<keyword evidence="5" id="KW-0680">Restriction system</keyword>
<dbReference type="STRING" id="1793.AWC04_01780"/>
<organism evidence="8 9">
    <name type="scientific">Mycolicibacterium fallax</name>
    <name type="common">Mycobacterium fallax</name>
    <dbReference type="NCBI Taxonomy" id="1793"/>
    <lineage>
        <taxon>Bacteria</taxon>
        <taxon>Bacillati</taxon>
        <taxon>Actinomycetota</taxon>
        <taxon>Actinomycetes</taxon>
        <taxon>Mycobacteriales</taxon>
        <taxon>Mycobacteriaceae</taxon>
        <taxon>Mycolicibacterium</taxon>
    </lineage>
</organism>
<keyword evidence="4" id="KW-0949">S-adenosyl-L-methionine</keyword>
<evidence type="ECO:0000256" key="7">
    <source>
        <dbReference type="ARBA" id="ARBA00049120"/>
    </source>
</evidence>
<dbReference type="InterPro" id="IPR029063">
    <property type="entry name" value="SAM-dependent_MTases_sf"/>
</dbReference>
<comment type="similarity">
    <text evidence="1">Belongs to the N(4)/N(6)-methyltransferase family. N(4) subfamily.</text>
</comment>
<keyword evidence="2 8" id="KW-0489">Methyltransferase</keyword>
<name>A0A1X1RLL1_MYCFA</name>
<dbReference type="Proteomes" id="UP000193484">
    <property type="component" value="Unassembled WGS sequence"/>
</dbReference>
<accession>A0A1X1RLL1</accession>
<dbReference type="InterPro" id="IPR002941">
    <property type="entry name" value="DNA_methylase_N4/N6"/>
</dbReference>
<dbReference type="InterPro" id="IPR001091">
    <property type="entry name" value="RM_Methyltransferase"/>
</dbReference>
<dbReference type="GO" id="GO:0008170">
    <property type="term" value="F:N-methyltransferase activity"/>
    <property type="evidence" value="ECO:0007669"/>
    <property type="project" value="InterPro"/>
</dbReference>
<protein>
    <submittedName>
        <fullName evidence="8">DNA methylase N-4</fullName>
    </submittedName>
</protein>
<reference evidence="8 9" key="1">
    <citation type="submission" date="2016-01" db="EMBL/GenBank/DDBJ databases">
        <title>The new phylogeny of the genus Mycobacterium.</title>
        <authorList>
            <person name="Tarcisio F."/>
            <person name="Conor M."/>
            <person name="Antonella G."/>
            <person name="Elisabetta G."/>
            <person name="Giulia F.S."/>
            <person name="Sara T."/>
            <person name="Anna F."/>
            <person name="Clotilde B."/>
            <person name="Roberto B."/>
            <person name="Veronica D.S."/>
            <person name="Fabio R."/>
            <person name="Monica P."/>
            <person name="Olivier J."/>
            <person name="Enrico T."/>
            <person name="Nicola S."/>
        </authorList>
    </citation>
    <scope>NUCLEOTIDE SEQUENCE [LARGE SCALE GENOMIC DNA]</scope>
    <source>
        <strain evidence="8 9">DSM 44179</strain>
    </source>
</reference>
<dbReference type="GO" id="GO:0015667">
    <property type="term" value="F:site-specific DNA-methyltransferase (cytosine-N4-specific) activity"/>
    <property type="evidence" value="ECO:0007669"/>
    <property type="project" value="UniProtKB-EC"/>
</dbReference>
<keyword evidence="6" id="KW-0238">DNA-binding</keyword>
<dbReference type="GO" id="GO:0003677">
    <property type="term" value="F:DNA binding"/>
    <property type="evidence" value="ECO:0007669"/>
    <property type="project" value="UniProtKB-KW"/>
</dbReference>
<evidence type="ECO:0000256" key="6">
    <source>
        <dbReference type="ARBA" id="ARBA00023125"/>
    </source>
</evidence>
<dbReference type="InterPro" id="IPR017985">
    <property type="entry name" value="MeTrfase_CN4_CS"/>
</dbReference>
<evidence type="ECO:0000313" key="8">
    <source>
        <dbReference type="EMBL" id="ORV08681.1"/>
    </source>
</evidence>
<evidence type="ECO:0000256" key="2">
    <source>
        <dbReference type="ARBA" id="ARBA00022603"/>
    </source>
</evidence>
<evidence type="ECO:0000313" key="9">
    <source>
        <dbReference type="Proteomes" id="UP000193484"/>
    </source>
</evidence>
<dbReference type="RefSeq" id="WP_085092606.1">
    <property type="nucleotide sequence ID" value="NZ_AP022603.1"/>
</dbReference>
<dbReference type="PRINTS" id="PR00508">
    <property type="entry name" value="S21N4MTFRASE"/>
</dbReference>
<keyword evidence="9" id="KW-1185">Reference proteome</keyword>
<dbReference type="PROSITE" id="PS00093">
    <property type="entry name" value="N4_MTASE"/>
    <property type="match status" value="1"/>
</dbReference>
<dbReference type="EMBL" id="LQOJ01000013">
    <property type="protein sequence ID" value="ORV08681.1"/>
    <property type="molecule type" value="Genomic_DNA"/>
</dbReference>
<dbReference type="OrthoDB" id="9773060at2"/>
<dbReference type="GO" id="GO:0032259">
    <property type="term" value="P:methylation"/>
    <property type="evidence" value="ECO:0007669"/>
    <property type="project" value="UniProtKB-KW"/>
</dbReference>
<sequence>MSLPRNQILVGDALDRVRELPDASVDCVVTSPPYFRLRNYDHDNQLGLEAHVDEWVAGLRELLTEVRRVLVPTGTIWLNLGDSYSTKPAEGAGRKSLLLGPERLALQLVKDGWLVRNKVVWAKTNTIPTSVADRLATKHEFIYVLARSPTYFFDLDAIREPHVSRPPKRKTSTRLASRKPDRPAWLGPNSDGDRGLAALHAAGLLGHPLGKNPGDVWRLAVSGYRGPHFATFPVSLARRMIEAGCPERRCSRCRTAYKRPVRRLGAVATRLALRAMCACDAASEPGLVLDPFIGSGTTAIAAETLDRDWLGIELNPDYVALATDRIDGERTTRKRKEVIHE</sequence>
<dbReference type="Pfam" id="PF01555">
    <property type="entry name" value="N6_N4_Mtase"/>
    <property type="match status" value="1"/>
</dbReference>
<comment type="caution">
    <text evidence="8">The sequence shown here is derived from an EMBL/GenBank/DDBJ whole genome shotgun (WGS) entry which is preliminary data.</text>
</comment>
<evidence type="ECO:0000256" key="1">
    <source>
        <dbReference type="ARBA" id="ARBA00010203"/>
    </source>
</evidence>
<proteinExistence type="inferred from homology"/>
<keyword evidence="3" id="KW-0808">Transferase</keyword>
<evidence type="ECO:0000256" key="4">
    <source>
        <dbReference type="ARBA" id="ARBA00022691"/>
    </source>
</evidence>
<evidence type="ECO:0000256" key="5">
    <source>
        <dbReference type="ARBA" id="ARBA00022747"/>
    </source>
</evidence>
<comment type="catalytic activity">
    <reaction evidence="7">
        <text>a 2'-deoxycytidine in DNA + S-adenosyl-L-methionine = an N(4)-methyl-2'-deoxycytidine in DNA + S-adenosyl-L-homocysteine + H(+)</text>
        <dbReference type="Rhea" id="RHEA:16857"/>
        <dbReference type="Rhea" id="RHEA-COMP:11369"/>
        <dbReference type="Rhea" id="RHEA-COMP:13674"/>
        <dbReference type="ChEBI" id="CHEBI:15378"/>
        <dbReference type="ChEBI" id="CHEBI:57856"/>
        <dbReference type="ChEBI" id="CHEBI:59789"/>
        <dbReference type="ChEBI" id="CHEBI:85452"/>
        <dbReference type="ChEBI" id="CHEBI:137933"/>
        <dbReference type="EC" id="2.1.1.113"/>
    </reaction>
</comment>
<dbReference type="Gene3D" id="3.40.50.150">
    <property type="entry name" value="Vaccinia Virus protein VP39"/>
    <property type="match status" value="1"/>
</dbReference>
<dbReference type="AlphaFoldDB" id="A0A1X1RLL1"/>
<gene>
    <name evidence="8" type="ORF">AWC04_01780</name>
</gene>
<evidence type="ECO:0000256" key="3">
    <source>
        <dbReference type="ARBA" id="ARBA00022679"/>
    </source>
</evidence>